<dbReference type="EMBL" id="SMFO01000013">
    <property type="protein sequence ID" value="TDE01946.1"/>
    <property type="molecule type" value="Genomic_DNA"/>
</dbReference>
<dbReference type="InterPro" id="IPR003439">
    <property type="entry name" value="ABC_transporter-like_ATP-bd"/>
</dbReference>
<dbReference type="InterPro" id="IPR027417">
    <property type="entry name" value="P-loop_NTPase"/>
</dbReference>
<dbReference type="InterPro" id="IPR003593">
    <property type="entry name" value="AAA+_ATPase"/>
</dbReference>
<evidence type="ECO:0000256" key="2">
    <source>
        <dbReference type="ARBA" id="ARBA00022448"/>
    </source>
</evidence>
<gene>
    <name evidence="6" type="ORF">E0F98_14010</name>
</gene>
<evidence type="ECO:0000256" key="1">
    <source>
        <dbReference type="ARBA" id="ARBA00005417"/>
    </source>
</evidence>
<dbReference type="RefSeq" id="WP_132112553.1">
    <property type="nucleotide sequence ID" value="NZ_SMFO01000013.1"/>
</dbReference>
<accession>A0A4R5CPB2</accession>
<dbReference type="Gene3D" id="3.40.50.300">
    <property type="entry name" value="P-loop containing nucleotide triphosphate hydrolases"/>
    <property type="match status" value="2"/>
</dbReference>
<evidence type="ECO:0000256" key="3">
    <source>
        <dbReference type="ARBA" id="ARBA00022741"/>
    </source>
</evidence>
<protein>
    <submittedName>
        <fullName evidence="6">ATP-binding cassette domain-containing protein</fullName>
    </submittedName>
</protein>
<dbReference type="PANTHER" id="PTHR42734:SF17">
    <property type="entry name" value="METAL TRANSPORT SYSTEM ATP-BINDING PROTEIN TM_0124-RELATED"/>
    <property type="match status" value="1"/>
</dbReference>
<evidence type="ECO:0000256" key="4">
    <source>
        <dbReference type="ARBA" id="ARBA00022840"/>
    </source>
</evidence>
<proteinExistence type="inferred from homology"/>
<dbReference type="SMART" id="SM00382">
    <property type="entry name" value="AAA"/>
    <property type="match status" value="1"/>
</dbReference>
<evidence type="ECO:0000313" key="7">
    <source>
        <dbReference type="Proteomes" id="UP000294597"/>
    </source>
</evidence>
<comment type="caution">
    <text evidence="6">The sequence shown here is derived from an EMBL/GenBank/DDBJ whole genome shotgun (WGS) entry which is preliminary data.</text>
</comment>
<dbReference type="SUPFAM" id="SSF52540">
    <property type="entry name" value="P-loop containing nucleoside triphosphate hydrolases"/>
    <property type="match status" value="2"/>
</dbReference>
<dbReference type="Pfam" id="PF00005">
    <property type="entry name" value="ABC_tran"/>
    <property type="match status" value="1"/>
</dbReference>
<name>A0A4R5CPB2_9FLAO</name>
<dbReference type="InterPro" id="IPR050153">
    <property type="entry name" value="Metal_Ion_Import_ABC"/>
</dbReference>
<evidence type="ECO:0000259" key="5">
    <source>
        <dbReference type="PROSITE" id="PS50893"/>
    </source>
</evidence>
<sequence>MEQLEHWGIFLSNQVDKNAFIETLLSGTSSSQLSTFNTKKGILFSDIAIDNFIKKEYQYDAVATALETTRKLSTYSSGERKKVFLNYCINQKPDFIIVDNPLDHLDQNSRNTIRITLEELAQKTQLILLVNRQSDFPSFLLKKAHIKDNSFVLDEINPVLSEQNIFEANRIPTPLNPVVFAEEVLIKMKNLCVSYNEKPILNDINWTIKKGDFWHLLGPNGSGKSTLLSLITGDNTKGYGQDLYLFGMKKGSGENIWDIKKNIGYFSTAMTELFQKNDSLENMILSGFFDSIGLYTQPTDLQKNIVAQWLDLIHLSSLKNKPFKTLSLSQQRLALIVRAVIKHPPLLILDEAVEGLDDENVAMVAQLITLLSQQPNMAILYVSHRIEPNIIPNAIYELTPNENGSRGKIRI</sequence>
<dbReference type="AlphaFoldDB" id="A0A4R5CPB2"/>
<dbReference type="GO" id="GO:0016887">
    <property type="term" value="F:ATP hydrolysis activity"/>
    <property type="evidence" value="ECO:0007669"/>
    <property type="project" value="InterPro"/>
</dbReference>
<dbReference type="GO" id="GO:0005524">
    <property type="term" value="F:ATP binding"/>
    <property type="evidence" value="ECO:0007669"/>
    <property type="project" value="UniProtKB-KW"/>
</dbReference>
<feature type="domain" description="ABC transporter" evidence="5">
    <location>
        <begin position="186"/>
        <end position="411"/>
    </location>
</feature>
<organism evidence="6 7">
    <name type="scientific">Flavobacterium hiemivividum</name>
    <dbReference type="NCBI Taxonomy" id="2541734"/>
    <lineage>
        <taxon>Bacteria</taxon>
        <taxon>Pseudomonadati</taxon>
        <taxon>Bacteroidota</taxon>
        <taxon>Flavobacteriia</taxon>
        <taxon>Flavobacteriales</taxon>
        <taxon>Flavobacteriaceae</taxon>
        <taxon>Flavobacterium</taxon>
    </lineage>
</organism>
<keyword evidence="2" id="KW-0813">Transport</keyword>
<dbReference type="PANTHER" id="PTHR42734">
    <property type="entry name" value="METAL TRANSPORT SYSTEM ATP-BINDING PROTEIN TM_0124-RELATED"/>
    <property type="match status" value="1"/>
</dbReference>
<evidence type="ECO:0000313" key="6">
    <source>
        <dbReference type="EMBL" id="TDE01946.1"/>
    </source>
</evidence>
<keyword evidence="7" id="KW-1185">Reference proteome</keyword>
<comment type="similarity">
    <text evidence="1">Belongs to the ABC transporter superfamily.</text>
</comment>
<keyword evidence="4 6" id="KW-0067">ATP-binding</keyword>
<dbReference type="Proteomes" id="UP000294597">
    <property type="component" value="Unassembled WGS sequence"/>
</dbReference>
<reference evidence="6 7" key="1">
    <citation type="submission" date="2019-03" db="EMBL/GenBank/DDBJ databases">
        <title>Flavobacterium TSA-D2 sp. nov., isolated from arctic soil.</title>
        <authorList>
            <person name="Chaudhary D.K."/>
        </authorList>
    </citation>
    <scope>NUCLEOTIDE SEQUENCE [LARGE SCALE GENOMIC DNA]</scope>
    <source>
        <strain evidence="6 7">TSA-D2</strain>
    </source>
</reference>
<keyword evidence="3" id="KW-0547">Nucleotide-binding</keyword>
<dbReference type="PROSITE" id="PS50893">
    <property type="entry name" value="ABC_TRANSPORTER_2"/>
    <property type="match status" value="1"/>
</dbReference>